<organism evidence="15">
    <name type="scientific">Darwinula stevensoni</name>
    <dbReference type="NCBI Taxonomy" id="69355"/>
    <lineage>
        <taxon>Eukaryota</taxon>
        <taxon>Metazoa</taxon>
        <taxon>Ecdysozoa</taxon>
        <taxon>Arthropoda</taxon>
        <taxon>Crustacea</taxon>
        <taxon>Oligostraca</taxon>
        <taxon>Ostracoda</taxon>
        <taxon>Podocopa</taxon>
        <taxon>Podocopida</taxon>
        <taxon>Darwinulocopina</taxon>
        <taxon>Darwinuloidea</taxon>
        <taxon>Darwinulidae</taxon>
        <taxon>Darwinula</taxon>
    </lineage>
</organism>
<dbReference type="SMART" id="SM00249">
    <property type="entry name" value="PHD"/>
    <property type="match status" value="2"/>
</dbReference>
<dbReference type="InterPro" id="IPR038045">
    <property type="entry name" value="PHF10_PHD_finger_1"/>
</dbReference>
<dbReference type="InterPro" id="IPR013083">
    <property type="entry name" value="Znf_RING/FYVE/PHD"/>
</dbReference>
<dbReference type="Gene3D" id="3.30.40.10">
    <property type="entry name" value="Zinc/RING finger domain, C3HC4 (zinc finger)"/>
    <property type="match status" value="1"/>
</dbReference>
<gene>
    <name evidence="15" type="ORF">DSTB1V02_LOCUS4121</name>
</gene>
<dbReference type="PROSITE" id="PS50016">
    <property type="entry name" value="ZF_PHD_2"/>
    <property type="match status" value="2"/>
</dbReference>
<evidence type="ECO:0000256" key="10">
    <source>
        <dbReference type="ARBA" id="ARBA00023163"/>
    </source>
</evidence>
<dbReference type="CDD" id="cd15529">
    <property type="entry name" value="PHD2_PHF10"/>
    <property type="match status" value="1"/>
</dbReference>
<dbReference type="GO" id="GO:0008270">
    <property type="term" value="F:zinc ion binding"/>
    <property type="evidence" value="ECO:0007669"/>
    <property type="project" value="UniProtKB-KW"/>
</dbReference>
<feature type="region of interest" description="Disordered" evidence="13">
    <location>
        <begin position="198"/>
        <end position="219"/>
    </location>
</feature>
<dbReference type="InterPro" id="IPR019787">
    <property type="entry name" value="Znf_PHD-finger"/>
</dbReference>
<dbReference type="InterPro" id="IPR001965">
    <property type="entry name" value="Znf_PHD"/>
</dbReference>
<evidence type="ECO:0000256" key="2">
    <source>
        <dbReference type="ARBA" id="ARBA00006097"/>
    </source>
</evidence>
<feature type="compositionally biased region" description="Low complexity" evidence="13">
    <location>
        <begin position="652"/>
        <end position="667"/>
    </location>
</feature>
<evidence type="ECO:0000313" key="16">
    <source>
        <dbReference type="Proteomes" id="UP000677054"/>
    </source>
</evidence>
<keyword evidence="5" id="KW-0677">Repeat</keyword>
<evidence type="ECO:0000256" key="1">
    <source>
        <dbReference type="ARBA" id="ARBA00004123"/>
    </source>
</evidence>
<feature type="region of interest" description="Disordered" evidence="13">
    <location>
        <begin position="320"/>
        <end position="339"/>
    </location>
</feature>
<evidence type="ECO:0000256" key="5">
    <source>
        <dbReference type="ARBA" id="ARBA00022737"/>
    </source>
</evidence>
<protein>
    <recommendedName>
        <fullName evidence="3">PHD finger protein 10</fullName>
    </recommendedName>
</protein>
<keyword evidence="4" id="KW-0479">Metal-binding</keyword>
<dbReference type="Pfam" id="PF00628">
    <property type="entry name" value="PHD"/>
    <property type="match status" value="2"/>
</dbReference>
<dbReference type="OrthoDB" id="1903104at2759"/>
<dbReference type="PANTHER" id="PTHR45888:SF4">
    <property type="entry name" value="PHD FINGER PROTEIN 10"/>
    <property type="match status" value="1"/>
</dbReference>
<feature type="compositionally biased region" description="Polar residues" evidence="13">
    <location>
        <begin position="150"/>
        <end position="161"/>
    </location>
</feature>
<reference evidence="15" key="1">
    <citation type="submission" date="2020-11" db="EMBL/GenBank/DDBJ databases">
        <authorList>
            <person name="Tran Van P."/>
        </authorList>
    </citation>
    <scope>NUCLEOTIDE SEQUENCE</scope>
</reference>
<comment type="subcellular location">
    <subcellularLocation>
        <location evidence="1">Nucleus</location>
    </subcellularLocation>
</comment>
<feature type="domain" description="PHD-type" evidence="14">
    <location>
        <begin position="743"/>
        <end position="791"/>
    </location>
</feature>
<feature type="compositionally biased region" description="Basic and acidic residues" evidence="13">
    <location>
        <begin position="199"/>
        <end position="212"/>
    </location>
</feature>
<keyword evidence="9" id="KW-0805">Transcription regulation</keyword>
<dbReference type="AlphaFoldDB" id="A0A7R8X788"/>
<evidence type="ECO:0000313" key="15">
    <source>
        <dbReference type="EMBL" id="CAD7244221.1"/>
    </source>
</evidence>
<keyword evidence="11" id="KW-0539">Nucleus</keyword>
<evidence type="ECO:0000256" key="3">
    <source>
        <dbReference type="ARBA" id="ARBA00016995"/>
    </source>
</evidence>
<feature type="domain" description="PHD-type" evidence="14">
    <location>
        <begin position="687"/>
        <end position="746"/>
    </location>
</feature>
<keyword evidence="16" id="KW-1185">Reference proteome</keyword>
<feature type="region of interest" description="Disordered" evidence="13">
    <location>
        <begin position="123"/>
        <end position="161"/>
    </location>
</feature>
<evidence type="ECO:0000256" key="8">
    <source>
        <dbReference type="ARBA" id="ARBA00022902"/>
    </source>
</evidence>
<keyword evidence="10" id="KW-0804">Transcription</keyword>
<dbReference type="InterPro" id="IPR011011">
    <property type="entry name" value="Znf_FYVE_PHD"/>
</dbReference>
<proteinExistence type="inferred from homology"/>
<feature type="region of interest" description="Disordered" evidence="13">
    <location>
        <begin position="345"/>
        <end position="384"/>
    </location>
</feature>
<dbReference type="SUPFAM" id="SSF57903">
    <property type="entry name" value="FYVE/PHD zinc finger"/>
    <property type="match status" value="2"/>
</dbReference>
<evidence type="ECO:0000256" key="7">
    <source>
        <dbReference type="ARBA" id="ARBA00022833"/>
    </source>
</evidence>
<feature type="region of interest" description="Disordered" evidence="13">
    <location>
        <begin position="626"/>
        <end position="688"/>
    </location>
</feature>
<evidence type="ECO:0000256" key="6">
    <source>
        <dbReference type="ARBA" id="ARBA00022771"/>
    </source>
</evidence>
<name>A0A7R8X788_9CRUS</name>
<dbReference type="PANTHER" id="PTHR45888">
    <property type="entry name" value="HL01030P-RELATED"/>
    <property type="match status" value="1"/>
</dbReference>
<dbReference type="EMBL" id="LR900105">
    <property type="protein sequence ID" value="CAD7244221.1"/>
    <property type="molecule type" value="Genomic_DNA"/>
</dbReference>
<dbReference type="EMBL" id="CAJPEV010000588">
    <property type="protein sequence ID" value="CAG0886715.1"/>
    <property type="molecule type" value="Genomic_DNA"/>
</dbReference>
<feature type="compositionally biased region" description="Acidic residues" evidence="13">
    <location>
        <begin position="634"/>
        <end position="651"/>
    </location>
</feature>
<evidence type="ECO:0000256" key="12">
    <source>
        <dbReference type="PROSITE-ProRule" id="PRU00146"/>
    </source>
</evidence>
<sequence>MTDSNQVKINLVAYSDDDSSTSSTMESPCASDKDMTRIDNPVVTDPLPQSNIIPLQVQGPENGGQINSFHAVEATSEQVDKESPELVTKADEFVQPELDDVQITKETQNSDLVWTLPLIPENQSRMERKEEDWSSQATYGSSERDVPSLSGMSPRSVSTTDVGDACIEDIKDVMQVDELAEDAAAEGHDEPVEDIQESALHDELPENPTFREESEETMDNDEGAMDVTGDSKSFQPVDISSSCAMDGMRNTLEESEEAMESDQEPTEGKSESQMNQSAVSISVEDSSLNNLTDASKVSHVNKTFMGTLYTDDSNALSEFPKFSKNNGDEENLVEDTSRSSIENSFQDFTEEPSHPCSPFEVQPPPRSAILPDEDSQGSSLSQRVKKPRNMEIDVFYQGPKQKVFTADAIYMYQWPPGDPRSEFFVLQEHIGEFLGITSFKRRYPKLFRRQLECVEKTFLLDRRVVTEQQGNLGLTALKQEEVLDILSADFPDKFQEVMKVIQERKRKTLAEKQALGPPAFLPILPTLPLGISDKGKMEDNAKRAVRAAAEWNAHFNRERREERRAFLDLQTYTVHHPVNKYKRANKEDTKMGLYPIALVPGQFCDNYKMYTPAELKYMPLNTVLYGPMQKPDSEGEEEDNRSQSDSEDSSSDDSSSSSQEGSDETGSAKGDGMKTESDELEEPETGGPKCKVCSGTRHHNKLGKPEELVTCASCEQSGHVSCLDLMPEILAKVTSYEWQCMECKTCVLCKDAEDEDKMMFCDLCDRGYHIYCIGLRKVPGGRWHCVECAICDSCGTRNAGGSDEERLANWQHEACPLLSFMIP</sequence>
<dbReference type="CDD" id="cd15528">
    <property type="entry name" value="PHD1_PHF10"/>
    <property type="match status" value="1"/>
</dbReference>
<dbReference type="Proteomes" id="UP000677054">
    <property type="component" value="Unassembled WGS sequence"/>
</dbReference>
<evidence type="ECO:0000256" key="9">
    <source>
        <dbReference type="ARBA" id="ARBA00023015"/>
    </source>
</evidence>
<evidence type="ECO:0000256" key="4">
    <source>
        <dbReference type="ARBA" id="ARBA00022723"/>
    </source>
</evidence>
<keyword evidence="8" id="KW-0524">Neurogenesis</keyword>
<comment type="similarity">
    <text evidence="2">Belongs to the SAYP family.</text>
</comment>
<feature type="compositionally biased region" description="Acidic residues" evidence="13">
    <location>
        <begin position="253"/>
        <end position="265"/>
    </location>
</feature>
<evidence type="ECO:0000256" key="11">
    <source>
        <dbReference type="ARBA" id="ARBA00023242"/>
    </source>
</evidence>
<evidence type="ECO:0000256" key="13">
    <source>
        <dbReference type="SAM" id="MobiDB-lite"/>
    </source>
</evidence>
<keyword evidence="6 12" id="KW-0863">Zinc-finger</keyword>
<dbReference type="GO" id="GO:0007399">
    <property type="term" value="P:nervous system development"/>
    <property type="evidence" value="ECO:0007669"/>
    <property type="project" value="UniProtKB-KW"/>
</dbReference>
<dbReference type="GO" id="GO:0071564">
    <property type="term" value="C:npBAF complex"/>
    <property type="evidence" value="ECO:0007669"/>
    <property type="project" value="InterPro"/>
</dbReference>
<keyword evidence="7" id="KW-0862">Zinc</keyword>
<feature type="region of interest" description="Disordered" evidence="13">
    <location>
        <begin position="253"/>
        <end position="277"/>
    </location>
</feature>
<feature type="region of interest" description="Disordered" evidence="13">
    <location>
        <begin position="13"/>
        <end position="38"/>
    </location>
</feature>
<accession>A0A7R8X788</accession>
<evidence type="ECO:0000259" key="14">
    <source>
        <dbReference type="PROSITE" id="PS50016"/>
    </source>
</evidence>
<dbReference type="CDD" id="cd21085">
    <property type="entry name" value="WH_NTD_PHF10"/>
    <property type="match status" value="1"/>
</dbReference>